<dbReference type="KEGG" id="vg:75691732"/>
<protein>
    <submittedName>
        <fullName evidence="1">Uncharacterized protein</fullName>
    </submittedName>
</protein>
<keyword evidence="2" id="KW-1185">Reference proteome</keyword>
<name>A0AAE7S0H9_9CAUD</name>
<dbReference type="EMBL" id="MZ130483">
    <property type="protein sequence ID" value="QWM89872.1"/>
    <property type="molecule type" value="Genomic_DNA"/>
</dbReference>
<sequence>MLVDAYRSTVLNEVPEDMGYLSTLQVNSAISVVNTSSYCRGGNNSSSSDTYLESDKFRTNLGKPRTNTSRANFRTYAKNAGKMLLTYEYYKSILGA</sequence>
<evidence type="ECO:0000313" key="2">
    <source>
        <dbReference type="Proteomes" id="UP000827552"/>
    </source>
</evidence>
<gene>
    <name evidence="1" type="primary">gp_20416</name>
</gene>
<accession>A0AAE7S0H9</accession>
<proteinExistence type="predicted"/>
<reference evidence="1 2" key="1">
    <citation type="submission" date="2021-04" db="EMBL/GenBank/DDBJ databases">
        <authorList>
            <person name="Shkoporov A.N."/>
            <person name="Stockdale S.R."/>
            <person name="Guerin E."/>
            <person name="Ross R.P."/>
            <person name="Hill C."/>
        </authorList>
    </citation>
    <scope>NUCLEOTIDE SEQUENCE [LARGE SCALE GENOMIC DNA]</scope>
    <source>
        <strain evidence="2">cr44_1</strain>
    </source>
</reference>
<evidence type="ECO:0000313" key="1">
    <source>
        <dbReference type="EMBL" id="QWM89872.1"/>
    </source>
</evidence>
<dbReference type="Proteomes" id="UP000827552">
    <property type="component" value="Segment"/>
</dbReference>
<dbReference type="GeneID" id="75691732"/>
<organism evidence="1 2">
    <name type="scientific">uncultured phage cr44_1</name>
    <dbReference type="NCBI Taxonomy" id="2986405"/>
    <lineage>
        <taxon>Viruses</taxon>
        <taxon>Duplodnaviria</taxon>
        <taxon>Heunggongvirae</taxon>
        <taxon>Uroviricota</taxon>
        <taxon>Caudoviricetes</taxon>
        <taxon>Crassvirales</taxon>
        <taxon>Steigviridae</taxon>
        <taxon>Asinivirinae</taxon>
        <taxon>Kahnovirus</taxon>
        <taxon>Kahnovirus copri</taxon>
    </lineage>
</organism>
<dbReference type="RefSeq" id="YP_010359444.1">
    <property type="nucleotide sequence ID" value="NC_062773.1"/>
</dbReference>